<reference evidence="2 3" key="1">
    <citation type="submission" date="2011-02" db="EMBL/GenBank/DDBJ databases">
        <authorList>
            <person name="Nelson K.E."/>
            <person name="Sutton G."/>
            <person name="Torralba M."/>
            <person name="Durkin S."/>
            <person name="Harkins D."/>
            <person name="Montgomery R."/>
            <person name="Ziemer C."/>
            <person name="Klaassens E."/>
            <person name="Ocuiv P."/>
            <person name="Morrison M."/>
        </authorList>
    </citation>
    <scope>NUCLEOTIDE SEQUENCE [LARGE SCALE GENOMIC DNA]</scope>
    <source>
        <strain evidence="2 3">8</strain>
    </source>
</reference>
<dbReference type="SUPFAM" id="SSF55073">
    <property type="entry name" value="Nucleotide cyclase"/>
    <property type="match status" value="1"/>
</dbReference>
<dbReference type="PANTHER" id="PTHR45138:SF9">
    <property type="entry name" value="DIGUANYLATE CYCLASE DGCM-RELATED"/>
    <property type="match status" value="1"/>
</dbReference>
<comment type="caution">
    <text evidence="2">The sequence shown here is derived from an EMBL/GenBank/DDBJ whole genome shotgun (WGS) entry which is preliminary data.</text>
</comment>
<keyword evidence="3" id="KW-1185">Reference proteome</keyword>
<dbReference type="InterPro" id="IPR043128">
    <property type="entry name" value="Rev_trsase/Diguanyl_cyclase"/>
</dbReference>
<dbReference type="InterPro" id="IPR000160">
    <property type="entry name" value="GGDEF_dom"/>
</dbReference>
<gene>
    <name evidence="2" type="ORF">CUS_7467</name>
</gene>
<dbReference type="Proteomes" id="UP000004259">
    <property type="component" value="Unassembled WGS sequence"/>
</dbReference>
<dbReference type="PANTHER" id="PTHR45138">
    <property type="entry name" value="REGULATORY COMPONENTS OF SENSORY TRANSDUCTION SYSTEM"/>
    <property type="match status" value="1"/>
</dbReference>
<dbReference type="InterPro" id="IPR050469">
    <property type="entry name" value="Diguanylate_Cyclase"/>
</dbReference>
<dbReference type="GO" id="GO:0052621">
    <property type="term" value="F:diguanylate cyclase activity"/>
    <property type="evidence" value="ECO:0007669"/>
    <property type="project" value="TreeGrafter"/>
</dbReference>
<dbReference type="eggNOG" id="COG2199">
    <property type="taxonomic scope" value="Bacteria"/>
</dbReference>
<dbReference type="AlphaFoldDB" id="E9SGU1"/>
<dbReference type="InterPro" id="IPR029787">
    <property type="entry name" value="Nucleotide_cyclase"/>
</dbReference>
<dbReference type="CDD" id="cd01949">
    <property type="entry name" value="GGDEF"/>
    <property type="match status" value="1"/>
</dbReference>
<dbReference type="SMART" id="SM00267">
    <property type="entry name" value="GGDEF"/>
    <property type="match status" value="1"/>
</dbReference>
<evidence type="ECO:0000313" key="3">
    <source>
        <dbReference type="Proteomes" id="UP000004259"/>
    </source>
</evidence>
<dbReference type="STRING" id="246199.CUS_7467"/>
<dbReference type="PROSITE" id="PS50887">
    <property type="entry name" value="GGDEF"/>
    <property type="match status" value="1"/>
</dbReference>
<dbReference type="NCBIfam" id="TIGR00254">
    <property type="entry name" value="GGDEF"/>
    <property type="match status" value="1"/>
</dbReference>
<evidence type="ECO:0000259" key="1">
    <source>
        <dbReference type="PROSITE" id="PS50887"/>
    </source>
</evidence>
<dbReference type="Gene3D" id="3.30.70.270">
    <property type="match status" value="1"/>
</dbReference>
<protein>
    <submittedName>
        <fullName evidence="2">Diguanylate cyclase (GGDEF) domain protein</fullName>
    </submittedName>
</protein>
<dbReference type="RefSeq" id="WP_002852771.1">
    <property type="nucleotide sequence ID" value="NZ_JAJFOM010000001.1"/>
</dbReference>
<sequence length="615" mass="70077">MPAYYFLKTIRGKGRDGKHIIIGVRNIDAQVRREKATAEENRRYSEIAGSLASLFEVIYLIDLNTGRYKEYSASSKFAELGIKSEGDDFFRVVKEQTVGVIHEDDYARVTEALQRSNMVKVLEKCGSFSLSYRQILDGRPQYVSLLAIRQRNTSDRVVIGIRNVDEQVQRENAAAQESATYSHIAKALASRYEVIYYINIENNEYVQYSASERFAKLGMTVSGKDFFKSVKADISKYIHPDDKKRLFDNLRKDNLVEVLAQSGSMSMTYRQTLGGRTQYVTVLAVRPKNDDKHVIMGALNVDARVRREQSMARENEAVGEIVMTMAQMYEVIYYVNIVTDEYREYSHSDKYTKLTVSTTGTDFFGDTQHNMHSLICTEDHQMMEEAMKKENLLKSMEETGSITLNYRLMLDGKPTYVTLFALKPKEDSEHIIIAVANVDSAKRREMAYKQALGSAMDMANRDALTGVKNKHAYVQSEMEIDRLIAEDKCYDFAVLVADVNGLKQVNDTLGHHAGDEYIKAACKVICTTFKHSPVFRIGGDEFAVIMKGSDFEDREMLIEQIYEKMKANGSAGLVTAAAGKSEYIKGKDLRMQDVFERADNAMYEQKKLCRERRRE</sequence>
<dbReference type="Pfam" id="PF00990">
    <property type="entry name" value="GGDEF"/>
    <property type="match status" value="1"/>
</dbReference>
<name>E9SGU1_RUMAL</name>
<dbReference type="EMBL" id="ADKM02000130">
    <property type="protein sequence ID" value="EGC01333.1"/>
    <property type="molecule type" value="Genomic_DNA"/>
</dbReference>
<accession>E9SGU1</accession>
<evidence type="ECO:0000313" key="2">
    <source>
        <dbReference type="EMBL" id="EGC01333.1"/>
    </source>
</evidence>
<feature type="domain" description="GGDEF" evidence="1">
    <location>
        <begin position="490"/>
        <end position="615"/>
    </location>
</feature>
<organism evidence="2 3">
    <name type="scientific">Ruminococcus albus 8</name>
    <dbReference type="NCBI Taxonomy" id="246199"/>
    <lineage>
        <taxon>Bacteria</taxon>
        <taxon>Bacillati</taxon>
        <taxon>Bacillota</taxon>
        <taxon>Clostridia</taxon>
        <taxon>Eubacteriales</taxon>
        <taxon>Oscillospiraceae</taxon>
        <taxon>Ruminococcus</taxon>
    </lineage>
</organism>
<proteinExistence type="predicted"/>